<keyword evidence="1" id="KW-0472">Membrane</keyword>
<dbReference type="AlphaFoldDB" id="A0A0H3FTS1"/>
<organism evidence="2 3">
    <name type="scientific">Klebsiella aerogenes (strain ATCC 13048 / DSM 30053 / CCUG 1429 / JCM 1235 / KCTC 2190 / NBRC 13534 / NCIMB 10102 / NCTC 10006 / CDC 819-56)</name>
    <name type="common">Enterobacter aerogenes</name>
    <dbReference type="NCBI Taxonomy" id="1028307"/>
    <lineage>
        <taxon>Bacteria</taxon>
        <taxon>Pseudomonadati</taxon>
        <taxon>Pseudomonadota</taxon>
        <taxon>Gammaproteobacteria</taxon>
        <taxon>Enterobacterales</taxon>
        <taxon>Enterobacteriaceae</taxon>
        <taxon>Klebsiella/Raoultella group</taxon>
        <taxon>Klebsiella</taxon>
    </lineage>
</organism>
<dbReference type="HOGENOM" id="CLU_3167562_0_0_6"/>
<dbReference type="Proteomes" id="UP000008881">
    <property type="component" value="Chromosome"/>
</dbReference>
<reference evidence="2 3" key="1">
    <citation type="journal article" date="2012" name="J. Bacteriol.">
        <title>Complete genome sequence of Enterobacter aerogenes KCTC 2190.</title>
        <authorList>
            <person name="Shin S.H."/>
            <person name="Kim S."/>
            <person name="Kim J.Y."/>
            <person name="Lee S."/>
            <person name="Um Y."/>
            <person name="Oh M.K."/>
            <person name="Kim Y.R."/>
            <person name="Lee J."/>
            <person name="Yang K.S."/>
        </authorList>
    </citation>
    <scope>NUCLEOTIDE SEQUENCE [LARGE SCALE GENOMIC DNA]</scope>
    <source>
        <strain evidence="2 3">KCTC 2190</strain>
    </source>
</reference>
<feature type="transmembrane region" description="Helical" evidence="1">
    <location>
        <begin position="7"/>
        <end position="28"/>
    </location>
</feature>
<keyword evidence="1" id="KW-0812">Transmembrane</keyword>
<name>A0A0H3FTS1_KLEAK</name>
<keyword evidence="3" id="KW-1185">Reference proteome</keyword>
<protein>
    <submittedName>
        <fullName evidence="2">Uncharacterized protein</fullName>
    </submittedName>
</protein>
<keyword evidence="1" id="KW-1133">Transmembrane helix</keyword>
<dbReference type="KEGG" id="eae:EAE_21215"/>
<evidence type="ECO:0000313" key="3">
    <source>
        <dbReference type="Proteomes" id="UP000008881"/>
    </source>
</evidence>
<evidence type="ECO:0000256" key="1">
    <source>
        <dbReference type="SAM" id="Phobius"/>
    </source>
</evidence>
<gene>
    <name evidence="2" type="ordered locus">EAE_21215</name>
</gene>
<proteinExistence type="predicted"/>
<evidence type="ECO:0000313" key="2">
    <source>
        <dbReference type="EMBL" id="AEG99148.1"/>
    </source>
</evidence>
<dbReference type="EMBL" id="CP002824">
    <property type="protein sequence ID" value="AEG99148.1"/>
    <property type="molecule type" value="Genomic_DNA"/>
</dbReference>
<accession>A0A0H3FTS1</accession>
<sequence>MSKQGIRALIISAVIGLFIWTALISAVWELYQWSILHVNPLVSRLFG</sequence>